<keyword evidence="2" id="KW-1185">Reference proteome</keyword>
<protein>
    <recommendedName>
        <fullName evidence="3">Core-binding (CB) domain-containing protein</fullName>
    </recommendedName>
</protein>
<name>B9XA47_PEDPL</name>
<evidence type="ECO:0000313" key="2">
    <source>
        <dbReference type="Proteomes" id="UP000003688"/>
    </source>
</evidence>
<dbReference type="AlphaFoldDB" id="B9XA47"/>
<organism evidence="1 2">
    <name type="scientific">Pedosphaera parvula (strain Ellin514)</name>
    <dbReference type="NCBI Taxonomy" id="320771"/>
    <lineage>
        <taxon>Bacteria</taxon>
        <taxon>Pseudomonadati</taxon>
        <taxon>Verrucomicrobiota</taxon>
        <taxon>Pedosphaerae</taxon>
        <taxon>Pedosphaerales</taxon>
        <taxon>Pedosphaeraceae</taxon>
        <taxon>Pedosphaera</taxon>
    </lineage>
</organism>
<evidence type="ECO:0000313" key="1">
    <source>
        <dbReference type="EMBL" id="EEF63388.1"/>
    </source>
</evidence>
<accession>B9XA47</accession>
<gene>
    <name evidence="1" type="ORF">Cflav_PD6023</name>
</gene>
<dbReference type="EMBL" id="ABOX02000001">
    <property type="protein sequence ID" value="EEF63388.1"/>
    <property type="molecule type" value="Genomic_DNA"/>
</dbReference>
<sequence>MLVYYEGNDRKRETFADPKDAKTRAEEVANKLSTGQAAALTLTENDKFAYVEAVKVLKPTGIPLHLAATEFAKAWEVLGGHSVLDAAKYFAKRHPTKLPSKMVSDVVREFIDSRTKNKKSKRYTDDLECRLGKFKKKFPTCSASIEAEQLKSFLDGLDLSARSYNNFKLALMSLFNYAKRNEYLGWTGTRSIG</sequence>
<evidence type="ECO:0008006" key="3">
    <source>
        <dbReference type="Google" id="ProtNLM"/>
    </source>
</evidence>
<proteinExistence type="predicted"/>
<dbReference type="STRING" id="320771.Cflav_PD6023"/>
<dbReference type="Proteomes" id="UP000003688">
    <property type="component" value="Unassembled WGS sequence"/>
</dbReference>
<reference evidence="1 2" key="1">
    <citation type="journal article" date="2011" name="J. Bacteriol.">
        <title>Genome sequence of 'Pedosphaera parvula' Ellin514, an aerobic Verrucomicrobial isolate from pasture soil.</title>
        <authorList>
            <person name="Kant R."/>
            <person name="van Passel M.W."/>
            <person name="Sangwan P."/>
            <person name="Palva A."/>
            <person name="Lucas S."/>
            <person name="Copeland A."/>
            <person name="Lapidus A."/>
            <person name="Glavina Del Rio T."/>
            <person name="Dalin E."/>
            <person name="Tice H."/>
            <person name="Bruce D."/>
            <person name="Goodwin L."/>
            <person name="Pitluck S."/>
            <person name="Chertkov O."/>
            <person name="Larimer F.W."/>
            <person name="Land M.L."/>
            <person name="Hauser L."/>
            <person name="Brettin T.S."/>
            <person name="Detter J.C."/>
            <person name="Han S."/>
            <person name="de Vos W.M."/>
            <person name="Janssen P.H."/>
            <person name="Smidt H."/>
        </authorList>
    </citation>
    <scope>NUCLEOTIDE SEQUENCE [LARGE SCALE GENOMIC DNA]</scope>
    <source>
        <strain evidence="1 2">Ellin514</strain>
    </source>
</reference>
<comment type="caution">
    <text evidence="1">The sequence shown here is derived from an EMBL/GenBank/DDBJ whole genome shotgun (WGS) entry which is preliminary data.</text>
</comment>